<dbReference type="RefSeq" id="WP_148895410.1">
    <property type="nucleotide sequence ID" value="NZ_VNIB01000004.1"/>
</dbReference>
<reference evidence="5 6" key="1">
    <citation type="submission" date="2019-07" db="EMBL/GenBank/DDBJ databases">
        <title>Genomic Encyclopedia of Type Strains, Phase IV (KMG-IV): sequencing the most valuable type-strain genomes for metagenomic binning, comparative biology and taxonomic classification.</title>
        <authorList>
            <person name="Goeker M."/>
        </authorList>
    </citation>
    <scope>NUCLEOTIDE SEQUENCE [LARGE SCALE GENOMIC DNA]</scope>
    <source>
        <strain evidence="5 6">SS015</strain>
    </source>
</reference>
<dbReference type="AlphaFoldDB" id="A0A5D3WJ39"/>
<evidence type="ECO:0000313" key="5">
    <source>
        <dbReference type="EMBL" id="TYO98943.1"/>
    </source>
</evidence>
<dbReference type="EMBL" id="VNIB01000004">
    <property type="protein sequence ID" value="TYO98943.1"/>
    <property type="molecule type" value="Genomic_DNA"/>
</dbReference>
<dbReference type="InterPro" id="IPR032525">
    <property type="entry name" value="Peptidase_U32_C"/>
</dbReference>
<evidence type="ECO:0000256" key="3">
    <source>
        <dbReference type="ARBA" id="ARBA00038374"/>
    </source>
</evidence>
<evidence type="ECO:0000256" key="2">
    <source>
        <dbReference type="ARBA" id="ARBA00022801"/>
    </source>
</evidence>
<accession>A0A5D3WJ39</accession>
<comment type="caution">
    <text evidence="5">The sequence shown here is derived from an EMBL/GenBank/DDBJ whole genome shotgun (WGS) entry which is preliminary data.</text>
</comment>
<organism evidence="5 6">
    <name type="scientific">Geothermobacter ehrlichii</name>
    <dbReference type="NCBI Taxonomy" id="213224"/>
    <lineage>
        <taxon>Bacteria</taxon>
        <taxon>Pseudomonadati</taxon>
        <taxon>Thermodesulfobacteriota</taxon>
        <taxon>Desulfuromonadia</taxon>
        <taxon>Desulfuromonadales</taxon>
        <taxon>Geothermobacteraceae</taxon>
        <taxon>Geothermobacter</taxon>
    </lineage>
</organism>
<gene>
    <name evidence="5" type="ORF">EDC39_10467</name>
</gene>
<proteinExistence type="inferred from homology"/>
<evidence type="ECO:0000259" key="4">
    <source>
        <dbReference type="Pfam" id="PF16325"/>
    </source>
</evidence>
<sequence>MAQIELLAPAGDMEKLETALDFGADAVYVGGAEFGLRAQAGNFDLEALRRAGALCRERGRRLYLTLNAFLRQEELPRLQDFLEELRPLELDAYIVSDPGVLALVRTIDPEREIHLSTQANTTNAAAVAFWRQAGVRRVNLARELSLEEIRQLAAATDVELEVFVHGAMCVAWSGRCLISSALTGRSANRGNCAQPCRWSWTLQETTRPGEHFTLEEDARGSYLFNSRDLRLLEHLPQLLACGVKSLKIEGRMKSRYYVAAVTRVYRAAIDAWRREPENWRCDPLWLEELDKVSHRPYDSGFLFPRPDAATETVSSRYLRSCDFVGVVLQVDDAGGLVEGRNRFLAGETLELIGPAMRTSAFRVEAMTAADGRPLTAAHAGYRVRMALPAGARPGDLLRRPAAGG</sequence>
<dbReference type="Pfam" id="PF16325">
    <property type="entry name" value="Peptidase_U32_C"/>
    <property type="match status" value="1"/>
</dbReference>
<comment type="similarity">
    <text evidence="3">Belongs to the peptidase U32 family.</text>
</comment>
<dbReference type="PANTHER" id="PTHR30217:SF6">
    <property type="entry name" value="TRNA HYDROXYLATION PROTEIN P"/>
    <property type="match status" value="1"/>
</dbReference>
<keyword evidence="1 5" id="KW-0645">Protease</keyword>
<dbReference type="OrthoDB" id="9807498at2"/>
<keyword evidence="6" id="KW-1185">Reference proteome</keyword>
<feature type="domain" description="Peptidase family U32 C-terminal" evidence="4">
    <location>
        <begin position="319"/>
        <end position="398"/>
    </location>
</feature>
<dbReference type="PROSITE" id="PS01276">
    <property type="entry name" value="PEPTIDASE_U32"/>
    <property type="match status" value="1"/>
</dbReference>
<evidence type="ECO:0000256" key="1">
    <source>
        <dbReference type="ARBA" id="ARBA00022670"/>
    </source>
</evidence>
<dbReference type="Proteomes" id="UP000324159">
    <property type="component" value="Unassembled WGS sequence"/>
</dbReference>
<dbReference type="InterPro" id="IPR051454">
    <property type="entry name" value="RNA/ubiquinone_mod_enzymes"/>
</dbReference>
<dbReference type="Gene3D" id="2.40.30.10">
    <property type="entry name" value="Translation factors"/>
    <property type="match status" value="1"/>
</dbReference>
<keyword evidence="2" id="KW-0378">Hydrolase</keyword>
<dbReference type="InterPro" id="IPR001539">
    <property type="entry name" value="Peptidase_U32"/>
</dbReference>
<name>A0A5D3WJ39_9BACT</name>
<dbReference type="GO" id="GO:0006508">
    <property type="term" value="P:proteolysis"/>
    <property type="evidence" value="ECO:0007669"/>
    <property type="project" value="UniProtKB-KW"/>
</dbReference>
<evidence type="ECO:0000313" key="6">
    <source>
        <dbReference type="Proteomes" id="UP000324159"/>
    </source>
</evidence>
<dbReference type="PANTHER" id="PTHR30217">
    <property type="entry name" value="PEPTIDASE U32 FAMILY"/>
    <property type="match status" value="1"/>
</dbReference>
<dbReference type="GO" id="GO:0008233">
    <property type="term" value="F:peptidase activity"/>
    <property type="evidence" value="ECO:0007669"/>
    <property type="project" value="UniProtKB-KW"/>
</dbReference>
<dbReference type="Pfam" id="PF01136">
    <property type="entry name" value="Peptidase_U32"/>
    <property type="match status" value="1"/>
</dbReference>
<protein>
    <submittedName>
        <fullName evidence="5">Putative protease</fullName>
    </submittedName>
</protein>